<protein>
    <submittedName>
        <fullName evidence="3">Exo-alpha-sialidase</fullName>
    </submittedName>
</protein>
<dbReference type="InterPro" id="IPR036278">
    <property type="entry name" value="Sialidase_sf"/>
</dbReference>
<reference evidence="3 4" key="1">
    <citation type="submission" date="2020-12" db="EMBL/GenBank/DDBJ databases">
        <title>Brachybacterium sp. MASK1Z-5, whole genome shotgun sequence.</title>
        <authorList>
            <person name="Tuo L."/>
        </authorList>
    </citation>
    <scope>NUCLEOTIDE SEQUENCE [LARGE SCALE GENOMIC DNA]</scope>
    <source>
        <strain evidence="3 4">MASK1Z-5</strain>
    </source>
</reference>
<keyword evidence="4" id="KW-1185">Reference proteome</keyword>
<accession>A0ABS1B9U1</accession>
<dbReference type="PANTHER" id="PTHR38792">
    <property type="entry name" value="BNR/ASP-BOX REPEAT DOMAIN PROTEIN (AFU_ORTHOLOGUE AFUA_7G06430)-RELATED"/>
    <property type="match status" value="1"/>
</dbReference>
<evidence type="ECO:0000313" key="3">
    <source>
        <dbReference type="EMBL" id="MBK0331426.1"/>
    </source>
</evidence>
<evidence type="ECO:0000313" key="4">
    <source>
        <dbReference type="Proteomes" id="UP000612352"/>
    </source>
</evidence>
<feature type="chain" id="PRO_5045716213" evidence="2">
    <location>
        <begin position="29"/>
        <end position="421"/>
    </location>
</feature>
<keyword evidence="2" id="KW-0732">Signal</keyword>
<feature type="signal peptide" evidence="2">
    <location>
        <begin position="1"/>
        <end position="28"/>
    </location>
</feature>
<comment type="caution">
    <text evidence="3">The sequence shown here is derived from an EMBL/GenBank/DDBJ whole genome shotgun (WGS) entry which is preliminary data.</text>
</comment>
<dbReference type="CDD" id="cd15482">
    <property type="entry name" value="Sialidase_non-viral"/>
    <property type="match status" value="1"/>
</dbReference>
<organism evidence="3 4">
    <name type="scientific">Brachybacterium halotolerans</name>
    <dbReference type="NCBI Taxonomy" id="2795215"/>
    <lineage>
        <taxon>Bacteria</taxon>
        <taxon>Bacillati</taxon>
        <taxon>Actinomycetota</taxon>
        <taxon>Actinomycetes</taxon>
        <taxon>Micrococcales</taxon>
        <taxon>Dermabacteraceae</taxon>
        <taxon>Brachybacterium</taxon>
    </lineage>
</organism>
<sequence length="421" mass="43821">MQRRTLTTALTAALTGTAVAGIAGPASADGTSGGTDGTGGRSHGTGGRAGGTGTGTDVGPGPADQAPRLLHEGIGLYPRAIRLAHQGAADDRLLASVVTFEGADGAEGSGAIFESTDGGATFAQVGKVFDEATQGGEGICCATLYELPRAIGDLPEGALLWSASVGADRAERRMTIRVWASTDLGRSWERVAITHAAANEGGMWEPEFATTDDGTLVLLYCDETDGKRHSQKIVLQTSTDALTWSDPVPVIELEDPASRPGMPNVRRLPDGRWAMTYEVCGPSPTDACRLFVRTADDPRDWGPVTARDAVIVADDGTEPRHTPTLTLDADGSVILGSQMHYTVDGAISPNNGQVLLRTRNSALTGDISWATEPAPVPVEDPDDSPCPNYSPTIVRTAAGQLLEITTAPGSDGCRAWYGSRG</sequence>
<dbReference type="EMBL" id="JAEDAJ010000003">
    <property type="protein sequence ID" value="MBK0331426.1"/>
    <property type="molecule type" value="Genomic_DNA"/>
</dbReference>
<evidence type="ECO:0000256" key="2">
    <source>
        <dbReference type="SAM" id="SignalP"/>
    </source>
</evidence>
<evidence type="ECO:0000256" key="1">
    <source>
        <dbReference type="SAM" id="MobiDB-lite"/>
    </source>
</evidence>
<proteinExistence type="predicted"/>
<name>A0ABS1B9U1_9MICO</name>
<feature type="region of interest" description="Disordered" evidence="1">
    <location>
        <begin position="22"/>
        <end position="66"/>
    </location>
</feature>
<dbReference type="Gene3D" id="2.120.10.10">
    <property type="match status" value="1"/>
</dbReference>
<dbReference type="SUPFAM" id="SSF50939">
    <property type="entry name" value="Sialidases"/>
    <property type="match status" value="1"/>
</dbReference>
<gene>
    <name evidence="3" type="ORF">I8D64_08430</name>
</gene>
<dbReference type="RefSeq" id="WP_200502031.1">
    <property type="nucleotide sequence ID" value="NZ_JAEDAJ010000003.1"/>
</dbReference>
<feature type="compositionally biased region" description="Gly residues" evidence="1">
    <location>
        <begin position="31"/>
        <end position="58"/>
    </location>
</feature>
<dbReference type="Proteomes" id="UP000612352">
    <property type="component" value="Unassembled WGS sequence"/>
</dbReference>
<dbReference type="PANTHER" id="PTHR38792:SF3">
    <property type="entry name" value="BNR_ASP-BOX REPEAT DOMAIN PROTEIN (AFU_ORTHOLOGUE AFUA_7G06430)-RELATED"/>
    <property type="match status" value="1"/>
</dbReference>